<dbReference type="RefSeq" id="WP_420905722.1">
    <property type="nucleotide sequence ID" value="NZ_BAAFGK010000004.1"/>
</dbReference>
<organism evidence="1 2">
    <name type="scientific">Candidatus Magnetaquiglobus chichijimensis</name>
    <dbReference type="NCBI Taxonomy" id="3141448"/>
    <lineage>
        <taxon>Bacteria</taxon>
        <taxon>Pseudomonadati</taxon>
        <taxon>Pseudomonadota</taxon>
        <taxon>Magnetococcia</taxon>
        <taxon>Magnetococcales</taxon>
        <taxon>Candidatus Magnetaquicoccaceae</taxon>
        <taxon>Candidatus Magnetaquiglobus</taxon>
    </lineage>
</organism>
<proteinExistence type="predicted"/>
<dbReference type="EMBL" id="BAAFGK010000004">
    <property type="protein sequence ID" value="GAB0058042.1"/>
    <property type="molecule type" value="Genomic_DNA"/>
</dbReference>
<reference evidence="1 2" key="2">
    <citation type="submission" date="2024-09" db="EMBL/GenBank/DDBJ databases">
        <title>Draft genome sequence of Candidatus Magnetaquicoccaceae bacterium FCR-1.</title>
        <authorList>
            <person name="Shimoshige H."/>
            <person name="Shimamura S."/>
            <person name="Taoka A."/>
            <person name="Kobayashi H."/>
            <person name="Maekawa T."/>
        </authorList>
    </citation>
    <scope>NUCLEOTIDE SEQUENCE [LARGE SCALE GENOMIC DNA]</scope>
    <source>
        <strain evidence="1 2">FCR-1</strain>
    </source>
</reference>
<name>A0ABQ0CAY7_9PROT</name>
<evidence type="ECO:0000313" key="1">
    <source>
        <dbReference type="EMBL" id="GAB0058042.1"/>
    </source>
</evidence>
<sequence length="132" mass="15143">MDITIETTADQIIMRQASIQAYQRNIDTFAAIVSGLPQGEVPPELTAYMAMRAEELPLELDDGTVDLIHQYQHRDNMRRRIRAERQQQAIEQSVVDVHLTQIPEELREQALQEAQARLVQRQAQQAQQAVQP</sequence>
<protein>
    <submittedName>
        <fullName evidence="1">Uncharacterized protein</fullName>
    </submittedName>
</protein>
<accession>A0ABQ0CAY7</accession>
<gene>
    <name evidence="1" type="ORF">SIID45300_02382</name>
</gene>
<evidence type="ECO:0000313" key="2">
    <source>
        <dbReference type="Proteomes" id="UP001628193"/>
    </source>
</evidence>
<keyword evidence="2" id="KW-1185">Reference proteome</keyword>
<reference evidence="1 2" key="1">
    <citation type="submission" date="2024-05" db="EMBL/GenBank/DDBJ databases">
        <authorList>
            <consortium name="Candidatus Magnetaquicoccaceae bacterium FCR-1 genome sequencing consortium"/>
            <person name="Shimoshige H."/>
            <person name="Shimamura S."/>
            <person name="Taoka A."/>
            <person name="Kobayashi H."/>
            <person name="Maekawa T."/>
        </authorList>
    </citation>
    <scope>NUCLEOTIDE SEQUENCE [LARGE SCALE GENOMIC DNA]</scope>
    <source>
        <strain evidence="1 2">FCR-1</strain>
    </source>
</reference>
<comment type="caution">
    <text evidence="1">The sequence shown here is derived from an EMBL/GenBank/DDBJ whole genome shotgun (WGS) entry which is preliminary data.</text>
</comment>
<dbReference type="Proteomes" id="UP001628193">
    <property type="component" value="Unassembled WGS sequence"/>
</dbReference>